<dbReference type="GO" id="GO:0046872">
    <property type="term" value="F:metal ion binding"/>
    <property type="evidence" value="ECO:0007669"/>
    <property type="project" value="UniProtKB-KW"/>
</dbReference>
<evidence type="ECO:0000256" key="4">
    <source>
        <dbReference type="ARBA" id="ARBA00022801"/>
    </source>
</evidence>
<dbReference type="Proteomes" id="UP000311713">
    <property type="component" value="Unassembled WGS sequence"/>
</dbReference>
<dbReference type="OrthoDB" id="9772456at2"/>
<dbReference type="Gene3D" id="3.30.540.10">
    <property type="entry name" value="Fructose-1,6-Bisphosphatase, subunit A, domain 1"/>
    <property type="match status" value="1"/>
</dbReference>
<evidence type="ECO:0000313" key="7">
    <source>
        <dbReference type="EMBL" id="TNM25856.1"/>
    </source>
</evidence>
<dbReference type="Gene3D" id="3.40.190.80">
    <property type="match status" value="1"/>
</dbReference>
<feature type="binding site" evidence="6">
    <location>
        <position position="86"/>
    </location>
    <ligand>
        <name>Mg(2+)</name>
        <dbReference type="ChEBI" id="CHEBI:18420"/>
        <label>1</label>
        <note>catalytic</note>
    </ligand>
</feature>
<keyword evidence="7" id="KW-0808">Transferase</keyword>
<evidence type="ECO:0000256" key="3">
    <source>
        <dbReference type="ARBA" id="ARBA00022723"/>
    </source>
</evidence>
<dbReference type="EMBL" id="VDGT01000027">
    <property type="protein sequence ID" value="TNM25856.1"/>
    <property type="molecule type" value="Genomic_DNA"/>
</dbReference>
<proteinExistence type="inferred from homology"/>
<protein>
    <submittedName>
        <fullName evidence="7">Glucose-1-phosphate thymidylyltransferase</fullName>
    </submittedName>
</protein>
<evidence type="ECO:0000313" key="8">
    <source>
        <dbReference type="Proteomes" id="UP000311713"/>
    </source>
</evidence>
<keyword evidence="8" id="KW-1185">Reference proteome</keyword>
<keyword evidence="4" id="KW-0378">Hydrolase</keyword>
<evidence type="ECO:0000256" key="1">
    <source>
        <dbReference type="ARBA" id="ARBA00001946"/>
    </source>
</evidence>
<comment type="caution">
    <text evidence="7">The sequence shown here is derived from an EMBL/GenBank/DDBJ whole genome shotgun (WGS) entry which is preliminary data.</text>
</comment>
<dbReference type="PANTHER" id="PTHR43200">
    <property type="entry name" value="PHOSPHATASE"/>
    <property type="match status" value="1"/>
</dbReference>
<sequence>MSALADDVRLAHRLATRADETALSFLAHGVTTRTKKDGSPVSDADLAVEEELLGILAIERPGDAVLAEESGAHGSATGRRWILDPIDGTRSYLAGGRSWGTHIACEAGGELTVGVLTRPTEGARWWAARGHGAYRSDPAEPLATSRRLAVTDIARLSEARVAGLVDPGCVGAEVLAALSTWTDDEVSVVAALLEGRVDVVLDDGGKVWDQAPAALLVREAGGFFSDPLGGSRLDFGWGLYANPLLRADLSHALREVMAERGAALTAPPSLTQTKKEHT</sequence>
<evidence type="ECO:0000256" key="5">
    <source>
        <dbReference type="ARBA" id="ARBA00022842"/>
    </source>
</evidence>
<dbReference type="GO" id="GO:0000105">
    <property type="term" value="P:L-histidine biosynthetic process"/>
    <property type="evidence" value="ECO:0007669"/>
    <property type="project" value="TreeGrafter"/>
</dbReference>
<name>A0A5C4UR29_9ACTN</name>
<organism evidence="7 8">
    <name type="scientific">Streptomyces sedi</name>
    <dbReference type="NCBI Taxonomy" id="555059"/>
    <lineage>
        <taxon>Bacteria</taxon>
        <taxon>Bacillati</taxon>
        <taxon>Actinomycetota</taxon>
        <taxon>Actinomycetes</taxon>
        <taxon>Kitasatosporales</taxon>
        <taxon>Streptomycetaceae</taxon>
        <taxon>Streptomyces</taxon>
    </lineage>
</organism>
<dbReference type="InterPro" id="IPR051090">
    <property type="entry name" value="Inositol_monoP_superfamily"/>
</dbReference>
<comment type="cofactor">
    <cofactor evidence="1 6">
        <name>Mg(2+)</name>
        <dbReference type="ChEBI" id="CHEBI:18420"/>
    </cofactor>
</comment>
<dbReference type="AlphaFoldDB" id="A0A5C4UR29"/>
<dbReference type="GO" id="GO:0016791">
    <property type="term" value="F:phosphatase activity"/>
    <property type="evidence" value="ECO:0007669"/>
    <property type="project" value="UniProtKB-ARBA"/>
</dbReference>
<feature type="binding site" evidence="6">
    <location>
        <position position="84"/>
    </location>
    <ligand>
        <name>Mg(2+)</name>
        <dbReference type="ChEBI" id="CHEBI:18420"/>
        <label>1</label>
        <note>catalytic</note>
    </ligand>
</feature>
<dbReference type="InterPro" id="IPR000760">
    <property type="entry name" value="Inositol_monophosphatase-like"/>
</dbReference>
<evidence type="ECO:0000256" key="6">
    <source>
        <dbReference type="PIRSR" id="PIRSR600760-2"/>
    </source>
</evidence>
<dbReference type="RefSeq" id="WP_139649549.1">
    <property type="nucleotide sequence ID" value="NZ_BAAAZS010000035.1"/>
</dbReference>
<gene>
    <name evidence="7" type="ORF">FH715_25910</name>
</gene>
<accession>A0A5C4UR29</accession>
<dbReference type="PANTHER" id="PTHR43200:SF6">
    <property type="entry name" value="3'(2'),5'-BISPHOSPHATE NUCLEOTIDASE"/>
    <property type="match status" value="1"/>
</dbReference>
<feature type="binding site" evidence="6">
    <location>
        <position position="87"/>
    </location>
    <ligand>
        <name>Mg(2+)</name>
        <dbReference type="ChEBI" id="CHEBI:18420"/>
        <label>1</label>
        <note>catalytic</note>
    </ligand>
</feature>
<dbReference type="PRINTS" id="PR00377">
    <property type="entry name" value="IMPHPHTASES"/>
</dbReference>
<dbReference type="Pfam" id="PF00459">
    <property type="entry name" value="Inositol_P"/>
    <property type="match status" value="1"/>
</dbReference>
<dbReference type="GO" id="GO:0016740">
    <property type="term" value="F:transferase activity"/>
    <property type="evidence" value="ECO:0007669"/>
    <property type="project" value="UniProtKB-KW"/>
</dbReference>
<keyword evidence="3 6" id="KW-0479">Metal-binding</keyword>
<dbReference type="SUPFAM" id="SSF56655">
    <property type="entry name" value="Carbohydrate phosphatase"/>
    <property type="match status" value="1"/>
</dbReference>
<feature type="binding site" evidence="6">
    <location>
        <position position="209"/>
    </location>
    <ligand>
        <name>Mg(2+)</name>
        <dbReference type="ChEBI" id="CHEBI:18420"/>
        <label>1</label>
        <note>catalytic</note>
    </ligand>
</feature>
<feature type="binding site" evidence="6">
    <location>
        <position position="68"/>
    </location>
    <ligand>
        <name>Mg(2+)</name>
        <dbReference type="ChEBI" id="CHEBI:18420"/>
        <label>1</label>
        <note>catalytic</note>
    </ligand>
</feature>
<comment type="similarity">
    <text evidence="2">Belongs to the inositol monophosphatase superfamily.</text>
</comment>
<keyword evidence="5 6" id="KW-0460">Magnesium</keyword>
<reference evidence="7 8" key="1">
    <citation type="submission" date="2019-06" db="EMBL/GenBank/DDBJ databases">
        <title>Draft genome of Streptomyces sedi sp. JCM16909.</title>
        <authorList>
            <person name="Klykleung N."/>
            <person name="Tanasupawat S."/>
            <person name="Kudo T."/>
            <person name="Yuki M."/>
            <person name="Ohkuma M."/>
        </authorList>
    </citation>
    <scope>NUCLEOTIDE SEQUENCE [LARGE SCALE GENOMIC DNA]</scope>
    <source>
        <strain evidence="7 8">JCM 16909</strain>
    </source>
</reference>
<evidence type="ECO:0000256" key="2">
    <source>
        <dbReference type="ARBA" id="ARBA00009759"/>
    </source>
</evidence>